<dbReference type="Proteomes" id="UP000472269">
    <property type="component" value="Unplaced"/>
</dbReference>
<evidence type="ECO:0000313" key="1">
    <source>
        <dbReference type="Ensembl" id="ENSACUP00000021017.1"/>
    </source>
</evidence>
<name>A0A663NBY7_ATHCN</name>
<dbReference type="Ensembl" id="ENSACUT00000022412.1">
    <property type="protein sequence ID" value="ENSACUP00000021017.1"/>
    <property type="gene ID" value="ENSACUG00000014038.1"/>
</dbReference>
<dbReference type="GO" id="GO:0048471">
    <property type="term" value="C:perinuclear region of cytoplasm"/>
    <property type="evidence" value="ECO:0007669"/>
    <property type="project" value="TreeGrafter"/>
</dbReference>
<accession>A0A663NBY7</accession>
<sequence length="223" mass="25200">MFLFSKKHKTPISTYTDSYRPPCSVRKTIQKQTSQQLCSENRFVTPGEQSGPSSCPPTPQDTPACHFCIADKYKSVFANKDKYLTWRTDPCSSTVWNRYSSCLPLPPKVESSPPGLPKLEPPQVLPAPQALQQKEREMATDMLPRLPVYSVTGRGPYWGYYSPCSACHHCLRGMDYYIDGASAIRGQLHTIEEREYPMLHLQPQSNVLCIYTLPPVILSVQEP</sequence>
<reference evidence="1" key="2">
    <citation type="submission" date="2025-09" db="UniProtKB">
        <authorList>
            <consortium name="Ensembl"/>
        </authorList>
    </citation>
    <scope>IDENTIFICATION</scope>
</reference>
<dbReference type="GO" id="GO:0002177">
    <property type="term" value="C:manchette"/>
    <property type="evidence" value="ECO:0007669"/>
    <property type="project" value="TreeGrafter"/>
</dbReference>
<dbReference type="PANTHER" id="PTHR35664">
    <property type="entry name" value="SPERMATID-SPECIFIC MANCHETTE-RELATED PROTEIN 1"/>
    <property type="match status" value="1"/>
</dbReference>
<organism evidence="1 2">
    <name type="scientific">Athene cunicularia</name>
    <name type="common">Burrowing owl</name>
    <name type="synonym">Speotyto cunicularia</name>
    <dbReference type="NCBI Taxonomy" id="194338"/>
    <lineage>
        <taxon>Eukaryota</taxon>
        <taxon>Metazoa</taxon>
        <taxon>Chordata</taxon>
        <taxon>Craniata</taxon>
        <taxon>Vertebrata</taxon>
        <taxon>Euteleostomi</taxon>
        <taxon>Archelosauria</taxon>
        <taxon>Archosauria</taxon>
        <taxon>Dinosauria</taxon>
        <taxon>Saurischia</taxon>
        <taxon>Theropoda</taxon>
        <taxon>Coelurosauria</taxon>
        <taxon>Aves</taxon>
        <taxon>Neognathae</taxon>
        <taxon>Neoaves</taxon>
        <taxon>Telluraves</taxon>
        <taxon>Strigiformes</taxon>
        <taxon>Strigidae</taxon>
        <taxon>Athene</taxon>
    </lineage>
</organism>
<protein>
    <submittedName>
        <fullName evidence="1">Chromosome 9 open reading frame 24</fullName>
    </submittedName>
</protein>
<evidence type="ECO:0000313" key="2">
    <source>
        <dbReference type="Proteomes" id="UP000472269"/>
    </source>
</evidence>
<reference evidence="1" key="1">
    <citation type="submission" date="2025-08" db="UniProtKB">
        <authorList>
            <consortium name="Ensembl"/>
        </authorList>
    </citation>
    <scope>IDENTIFICATION</scope>
</reference>
<dbReference type="AlphaFoldDB" id="A0A663NBY7"/>
<proteinExistence type="predicted"/>
<dbReference type="GO" id="GO:0043014">
    <property type="term" value="F:alpha-tubulin binding"/>
    <property type="evidence" value="ECO:0007669"/>
    <property type="project" value="TreeGrafter"/>
</dbReference>
<dbReference type="InterPro" id="IPR028195">
    <property type="entry name" value="SPMIP6"/>
</dbReference>
<keyword evidence="2" id="KW-1185">Reference proteome</keyword>
<dbReference type="Pfam" id="PF15181">
    <property type="entry name" value="SMRP1"/>
    <property type="match status" value="2"/>
</dbReference>
<dbReference type="PANTHER" id="PTHR35664:SF1">
    <property type="entry name" value="SPERMATID-SPECIFIC MANCHETTE-RELATED PROTEIN 1"/>
    <property type="match status" value="1"/>
</dbReference>